<dbReference type="Proteomes" id="UP000217648">
    <property type="component" value="Unassembled WGS sequence"/>
</dbReference>
<dbReference type="EMBL" id="NXHG01000048">
    <property type="protein sequence ID" value="PCM58290.1"/>
    <property type="molecule type" value="Genomic_DNA"/>
</dbReference>
<evidence type="ECO:0000313" key="1">
    <source>
        <dbReference type="EMBL" id="PCM58290.1"/>
    </source>
</evidence>
<dbReference type="GeneID" id="39485495"/>
<protein>
    <submittedName>
        <fullName evidence="1">Uncharacterized protein</fullName>
    </submittedName>
</protein>
<accession>A0A2A5MBT4</accession>
<comment type="caution">
    <text evidence="1">The sequence shown here is derived from an EMBL/GenBank/DDBJ whole genome shotgun (WGS) entry which is preliminary data.</text>
</comment>
<gene>
    <name evidence="1" type="ORF">CP911_28375</name>
</gene>
<evidence type="ECO:0000313" key="2">
    <source>
        <dbReference type="Proteomes" id="UP000217648"/>
    </source>
</evidence>
<name>A0A2A5MBT4_9ENTR</name>
<dbReference type="AlphaFoldDB" id="A0A2A5MBT4"/>
<sequence length="78" mass="9048">MGLQLIVRADYKKIEKVLGELMSECEVFPVAEGLLGLSISEHTLSSQGEEAVLSKLERLKRFDLWQGSWQTARRRWLW</sequence>
<proteinExistence type="predicted"/>
<dbReference type="RefSeq" id="WP_064183943.1">
    <property type="nucleotide sequence ID" value="NZ_CAAGYQ010000054.1"/>
</dbReference>
<organism evidence="1 2">
    <name type="scientific">Klebsiella quasipneumoniae</name>
    <dbReference type="NCBI Taxonomy" id="1463165"/>
    <lineage>
        <taxon>Bacteria</taxon>
        <taxon>Pseudomonadati</taxon>
        <taxon>Pseudomonadota</taxon>
        <taxon>Gammaproteobacteria</taxon>
        <taxon>Enterobacterales</taxon>
        <taxon>Enterobacteriaceae</taxon>
        <taxon>Klebsiella/Raoultella group</taxon>
        <taxon>Klebsiella</taxon>
        <taxon>Klebsiella pneumoniae complex</taxon>
    </lineage>
</organism>
<reference evidence="1 2" key="1">
    <citation type="submission" date="2017-09" db="EMBL/GenBank/DDBJ databases">
        <title>Mdr eskape-Ghana.</title>
        <authorList>
            <person name="Agyepong N."/>
            <person name="Janice J."/>
            <person name="Samuelsen O."/>
            <person name="Owusu-Ofori A."/>
            <person name="Sundsfjord A."/>
            <person name="Essack S."/>
            <person name="Pedersen T."/>
        </authorList>
    </citation>
    <scope>NUCLEOTIDE SEQUENCE [LARGE SCALE GENOMIC DNA]</scope>
    <source>
        <strain evidence="1 2">46</strain>
    </source>
</reference>